<accession>A0ABT8TLQ2</accession>
<dbReference type="InterPro" id="IPR036390">
    <property type="entry name" value="WH_DNA-bd_sf"/>
</dbReference>
<dbReference type="CDD" id="cd00090">
    <property type="entry name" value="HTH_ARSR"/>
    <property type="match status" value="1"/>
</dbReference>
<dbReference type="Gene3D" id="1.10.10.10">
    <property type="entry name" value="Winged helix-like DNA-binding domain superfamily/Winged helix DNA-binding domain"/>
    <property type="match status" value="1"/>
</dbReference>
<organism evidence="5 6">
    <name type="scientific">Gilvimarinus algae</name>
    <dbReference type="NCBI Taxonomy" id="3058037"/>
    <lineage>
        <taxon>Bacteria</taxon>
        <taxon>Pseudomonadati</taxon>
        <taxon>Pseudomonadota</taxon>
        <taxon>Gammaproteobacteria</taxon>
        <taxon>Cellvibrionales</taxon>
        <taxon>Cellvibrionaceae</taxon>
        <taxon>Gilvimarinus</taxon>
    </lineage>
</organism>
<keyword evidence="6" id="KW-1185">Reference proteome</keyword>
<dbReference type="InterPro" id="IPR051081">
    <property type="entry name" value="HTH_MetalResp_TranReg"/>
</dbReference>
<gene>
    <name evidence="5" type="ORF">QWI16_17735</name>
</gene>
<reference evidence="5" key="1">
    <citation type="submission" date="2023-07" db="EMBL/GenBank/DDBJ databases">
        <title>Gilvimarinus algae sp. nov., isolated from the surface of Kelp.</title>
        <authorList>
            <person name="Sun Y.Y."/>
            <person name="Gong Y."/>
            <person name="Du Z.J."/>
        </authorList>
    </citation>
    <scope>NUCLEOTIDE SEQUENCE</scope>
    <source>
        <strain evidence="5">SDUM040014</strain>
    </source>
</reference>
<sequence length="106" mass="11666">MTSASLSEAIKALAHPLRRDMLGWLKSPETHFPEQLHPLELGVCAGQIQQKCGLSAASTSAHLAALSKAGLIRCQKHGQWHYYRRDEAAIEAFSQAIQAYLSPQEL</sequence>
<evidence type="ECO:0000259" key="4">
    <source>
        <dbReference type="PROSITE" id="PS50987"/>
    </source>
</evidence>
<evidence type="ECO:0000256" key="2">
    <source>
        <dbReference type="ARBA" id="ARBA00023125"/>
    </source>
</evidence>
<dbReference type="Proteomes" id="UP001168380">
    <property type="component" value="Unassembled WGS sequence"/>
</dbReference>
<dbReference type="PROSITE" id="PS50987">
    <property type="entry name" value="HTH_ARSR_2"/>
    <property type="match status" value="1"/>
</dbReference>
<evidence type="ECO:0000313" key="5">
    <source>
        <dbReference type="EMBL" id="MDO3384028.1"/>
    </source>
</evidence>
<feature type="domain" description="HTH arsR-type" evidence="4">
    <location>
        <begin position="1"/>
        <end position="105"/>
    </location>
</feature>
<protein>
    <submittedName>
        <fullName evidence="5">Metalloregulator ArsR/SmtB family transcription factor</fullName>
    </submittedName>
</protein>
<dbReference type="InterPro" id="IPR011991">
    <property type="entry name" value="ArsR-like_HTH"/>
</dbReference>
<dbReference type="RefSeq" id="WP_302715241.1">
    <property type="nucleotide sequence ID" value="NZ_JAULRT010000062.1"/>
</dbReference>
<name>A0ABT8TLQ2_9GAMM</name>
<keyword evidence="2" id="KW-0238">DNA-binding</keyword>
<dbReference type="PANTHER" id="PTHR33154">
    <property type="entry name" value="TRANSCRIPTIONAL REGULATOR, ARSR FAMILY"/>
    <property type="match status" value="1"/>
</dbReference>
<evidence type="ECO:0000256" key="3">
    <source>
        <dbReference type="ARBA" id="ARBA00023163"/>
    </source>
</evidence>
<evidence type="ECO:0000256" key="1">
    <source>
        <dbReference type="ARBA" id="ARBA00023015"/>
    </source>
</evidence>
<evidence type="ECO:0000313" key="6">
    <source>
        <dbReference type="Proteomes" id="UP001168380"/>
    </source>
</evidence>
<keyword evidence="3" id="KW-0804">Transcription</keyword>
<dbReference type="PANTHER" id="PTHR33154:SF33">
    <property type="entry name" value="TRANSCRIPTIONAL REPRESSOR SDPR"/>
    <property type="match status" value="1"/>
</dbReference>
<dbReference type="SMART" id="SM00418">
    <property type="entry name" value="HTH_ARSR"/>
    <property type="match status" value="1"/>
</dbReference>
<comment type="caution">
    <text evidence="5">The sequence shown here is derived from an EMBL/GenBank/DDBJ whole genome shotgun (WGS) entry which is preliminary data.</text>
</comment>
<keyword evidence="1" id="KW-0805">Transcription regulation</keyword>
<dbReference type="InterPro" id="IPR001845">
    <property type="entry name" value="HTH_ArsR_DNA-bd_dom"/>
</dbReference>
<dbReference type="SUPFAM" id="SSF46785">
    <property type="entry name" value="Winged helix' DNA-binding domain"/>
    <property type="match status" value="1"/>
</dbReference>
<dbReference type="InterPro" id="IPR036388">
    <property type="entry name" value="WH-like_DNA-bd_sf"/>
</dbReference>
<dbReference type="EMBL" id="JAULRT010000062">
    <property type="protein sequence ID" value="MDO3384028.1"/>
    <property type="molecule type" value="Genomic_DNA"/>
</dbReference>
<proteinExistence type="predicted"/>